<protein>
    <submittedName>
        <fullName evidence="1">Uncharacterized protein</fullName>
    </submittedName>
</protein>
<sequence>MRGTVVRITKSEGVEIPGRTEDLNLLVHLGMNGEEGRNVEDLNMLTVGSRFPDTDYGSHTPEIRRLSETADNLIWDLLQPHYRRRIIRSPPHLQELCSKRSQRLHLFRQPPSCIRCCSFGVLFFRFALSHRGCREHAGHCDWPFEAVGGGESP</sequence>
<comment type="caution">
    <text evidence="1">The sequence shown here is derived from an EMBL/GenBank/DDBJ whole genome shotgun (WGS) entry which is preliminary data.</text>
</comment>
<accession>A0A9P5NHJ3</accession>
<evidence type="ECO:0000313" key="2">
    <source>
        <dbReference type="Proteomes" id="UP000724874"/>
    </source>
</evidence>
<dbReference type="AlphaFoldDB" id="A0A9P5NHJ3"/>
<name>A0A9P5NHJ3_GYMJU</name>
<proteinExistence type="predicted"/>
<dbReference type="Proteomes" id="UP000724874">
    <property type="component" value="Unassembled WGS sequence"/>
</dbReference>
<dbReference type="EMBL" id="JADNYJ010000094">
    <property type="protein sequence ID" value="KAF8886665.1"/>
    <property type="molecule type" value="Genomic_DNA"/>
</dbReference>
<gene>
    <name evidence="1" type="ORF">CPB84DRAFT_1537242</name>
</gene>
<organism evidence="1 2">
    <name type="scientific">Gymnopilus junonius</name>
    <name type="common">Spectacular rustgill mushroom</name>
    <name type="synonym">Gymnopilus spectabilis subsp. junonius</name>
    <dbReference type="NCBI Taxonomy" id="109634"/>
    <lineage>
        <taxon>Eukaryota</taxon>
        <taxon>Fungi</taxon>
        <taxon>Dikarya</taxon>
        <taxon>Basidiomycota</taxon>
        <taxon>Agaricomycotina</taxon>
        <taxon>Agaricomycetes</taxon>
        <taxon>Agaricomycetidae</taxon>
        <taxon>Agaricales</taxon>
        <taxon>Agaricineae</taxon>
        <taxon>Hymenogastraceae</taxon>
        <taxon>Gymnopilus</taxon>
    </lineage>
</organism>
<evidence type="ECO:0000313" key="1">
    <source>
        <dbReference type="EMBL" id="KAF8886665.1"/>
    </source>
</evidence>
<keyword evidence="2" id="KW-1185">Reference proteome</keyword>
<reference evidence="1" key="1">
    <citation type="submission" date="2020-11" db="EMBL/GenBank/DDBJ databases">
        <authorList>
            <consortium name="DOE Joint Genome Institute"/>
            <person name="Ahrendt S."/>
            <person name="Riley R."/>
            <person name="Andreopoulos W."/>
            <person name="LaButti K."/>
            <person name="Pangilinan J."/>
            <person name="Ruiz-duenas F.J."/>
            <person name="Barrasa J.M."/>
            <person name="Sanchez-Garcia M."/>
            <person name="Camarero S."/>
            <person name="Miyauchi S."/>
            <person name="Serrano A."/>
            <person name="Linde D."/>
            <person name="Babiker R."/>
            <person name="Drula E."/>
            <person name="Ayuso-Fernandez I."/>
            <person name="Pacheco R."/>
            <person name="Padilla G."/>
            <person name="Ferreira P."/>
            <person name="Barriuso J."/>
            <person name="Kellner H."/>
            <person name="Castanera R."/>
            <person name="Alfaro M."/>
            <person name="Ramirez L."/>
            <person name="Pisabarro A.G."/>
            <person name="Kuo A."/>
            <person name="Tritt A."/>
            <person name="Lipzen A."/>
            <person name="He G."/>
            <person name="Yan M."/>
            <person name="Ng V."/>
            <person name="Cullen D."/>
            <person name="Martin F."/>
            <person name="Rosso M.-N."/>
            <person name="Henrissat B."/>
            <person name="Hibbett D."/>
            <person name="Martinez A.T."/>
            <person name="Grigoriev I.V."/>
        </authorList>
    </citation>
    <scope>NUCLEOTIDE SEQUENCE</scope>
    <source>
        <strain evidence="1">AH 44721</strain>
    </source>
</reference>